<comment type="caution">
    <text evidence="10">The sequence shown here is derived from an EMBL/GenBank/DDBJ whole genome shotgun (WGS) entry which is preliminary data.</text>
</comment>
<evidence type="ECO:0000256" key="8">
    <source>
        <dbReference type="SAM" id="Phobius"/>
    </source>
</evidence>
<feature type="transmembrane region" description="Helical" evidence="8">
    <location>
        <begin position="59"/>
        <end position="79"/>
    </location>
</feature>
<evidence type="ECO:0000313" key="11">
    <source>
        <dbReference type="Proteomes" id="UP001169760"/>
    </source>
</evidence>
<dbReference type="GO" id="GO:0050479">
    <property type="term" value="F:glyceryl-ether monooxygenase activity"/>
    <property type="evidence" value="ECO:0007669"/>
    <property type="project" value="TreeGrafter"/>
</dbReference>
<reference evidence="10" key="1">
    <citation type="submission" date="2023-07" db="EMBL/GenBank/DDBJ databases">
        <title>Genome content predicts the carbon catabolic preferences of heterotrophic bacteria.</title>
        <authorList>
            <person name="Gralka M."/>
        </authorList>
    </citation>
    <scope>NUCLEOTIDE SEQUENCE</scope>
    <source>
        <strain evidence="10">I3M17_2</strain>
    </source>
</reference>
<evidence type="ECO:0000256" key="3">
    <source>
        <dbReference type="ARBA" id="ARBA00022989"/>
    </source>
</evidence>
<dbReference type="GO" id="GO:0006643">
    <property type="term" value="P:membrane lipid metabolic process"/>
    <property type="evidence" value="ECO:0007669"/>
    <property type="project" value="TreeGrafter"/>
</dbReference>
<dbReference type="RefSeq" id="WP_280946947.1">
    <property type="nucleotide sequence ID" value="NZ_CP123764.1"/>
</dbReference>
<dbReference type="InterPro" id="IPR051689">
    <property type="entry name" value="Sterol_desaturase/TMEM195"/>
</dbReference>
<feature type="transmembrane region" description="Helical" evidence="8">
    <location>
        <begin position="131"/>
        <end position="151"/>
    </location>
</feature>
<dbReference type="InterPro" id="IPR006694">
    <property type="entry name" value="Fatty_acid_hydroxylase"/>
</dbReference>
<evidence type="ECO:0000256" key="6">
    <source>
        <dbReference type="ARBA" id="ARBA00023136"/>
    </source>
</evidence>
<keyword evidence="5" id="KW-0443">Lipid metabolism</keyword>
<proteinExistence type="predicted"/>
<gene>
    <name evidence="10" type="ORF">Q4521_15485</name>
</gene>
<dbReference type="GO" id="GO:0012505">
    <property type="term" value="C:endomembrane system"/>
    <property type="evidence" value="ECO:0007669"/>
    <property type="project" value="UniProtKB-SubCell"/>
</dbReference>
<dbReference type="Pfam" id="PF04116">
    <property type="entry name" value="FA_hydroxylase"/>
    <property type="match status" value="1"/>
</dbReference>
<feature type="transmembrane region" description="Helical" evidence="8">
    <location>
        <begin position="192"/>
        <end position="214"/>
    </location>
</feature>
<evidence type="ECO:0000259" key="9">
    <source>
        <dbReference type="Pfam" id="PF04116"/>
    </source>
</evidence>
<evidence type="ECO:0000313" key="10">
    <source>
        <dbReference type="EMBL" id="MDO6423885.1"/>
    </source>
</evidence>
<evidence type="ECO:0000256" key="4">
    <source>
        <dbReference type="ARBA" id="ARBA00023002"/>
    </source>
</evidence>
<comment type="subcellular location">
    <subcellularLocation>
        <location evidence="1">Endomembrane system</location>
        <topology evidence="1">Multi-pass membrane protein</topology>
    </subcellularLocation>
</comment>
<organism evidence="10 11">
    <name type="scientific">Saccharophagus degradans</name>
    <dbReference type="NCBI Taxonomy" id="86304"/>
    <lineage>
        <taxon>Bacteria</taxon>
        <taxon>Pseudomonadati</taxon>
        <taxon>Pseudomonadota</taxon>
        <taxon>Gammaproteobacteria</taxon>
        <taxon>Cellvibrionales</taxon>
        <taxon>Cellvibrionaceae</taxon>
        <taxon>Saccharophagus</taxon>
    </lineage>
</organism>
<protein>
    <submittedName>
        <fullName evidence="10">Sterol desaturase family protein</fullName>
    </submittedName>
</protein>
<accession>A0AAW7X7P9</accession>
<feature type="compositionally biased region" description="Polar residues" evidence="7">
    <location>
        <begin position="1"/>
        <end position="17"/>
    </location>
</feature>
<evidence type="ECO:0000256" key="1">
    <source>
        <dbReference type="ARBA" id="ARBA00004127"/>
    </source>
</evidence>
<keyword evidence="2 8" id="KW-0812">Transmembrane</keyword>
<dbReference type="Proteomes" id="UP001169760">
    <property type="component" value="Unassembled WGS sequence"/>
</dbReference>
<dbReference type="GO" id="GO:0005506">
    <property type="term" value="F:iron ion binding"/>
    <property type="evidence" value="ECO:0007669"/>
    <property type="project" value="InterPro"/>
</dbReference>
<feature type="transmembrane region" description="Helical" evidence="8">
    <location>
        <begin position="100"/>
        <end position="125"/>
    </location>
</feature>
<dbReference type="EMBL" id="JAUOPB010000011">
    <property type="protein sequence ID" value="MDO6423885.1"/>
    <property type="molecule type" value="Genomic_DNA"/>
</dbReference>
<name>A0AAW7X7P9_9GAMM</name>
<evidence type="ECO:0000256" key="2">
    <source>
        <dbReference type="ARBA" id="ARBA00022692"/>
    </source>
</evidence>
<feature type="region of interest" description="Disordered" evidence="7">
    <location>
        <begin position="1"/>
        <end position="25"/>
    </location>
</feature>
<dbReference type="AlphaFoldDB" id="A0AAW7X7P9"/>
<dbReference type="GO" id="GO:0008610">
    <property type="term" value="P:lipid biosynthetic process"/>
    <property type="evidence" value="ECO:0007669"/>
    <property type="project" value="InterPro"/>
</dbReference>
<sequence length="312" mass="35054">MDTLTPSDTLDSGITQEPTPPHTKKTKAFSFSTLLRHLCYPLLMLAVCLTLFIGFTFDIDFGLCNMVFLVGTIAYLALCERLIPYKKQWHPTAKEWGRDAIYLVLTMMGGASAVAVVFAIAAVVSPKESTLGLWVEVPIAILLTSLGSYIFHRAGHDIPFLWRFHGIHHAADKINVSNNALNHIADVFGRRLLAQLPLILLGISTPALFIVSIFNTAQGYFSHANVDVKIGWLNYIVGSPEQHRLHHSKDLAEAGHFSVDITLWDFLFKSYFWKKGKQPTEIGVTNRASFPPSNNIWKNIIHPLRRNITYRQ</sequence>
<feature type="transmembrane region" description="Helical" evidence="8">
    <location>
        <begin position="34"/>
        <end position="53"/>
    </location>
</feature>
<dbReference type="GO" id="GO:0016020">
    <property type="term" value="C:membrane"/>
    <property type="evidence" value="ECO:0007669"/>
    <property type="project" value="GOC"/>
</dbReference>
<dbReference type="PANTHER" id="PTHR21624">
    <property type="entry name" value="STEROL DESATURASE-RELATED PROTEIN"/>
    <property type="match status" value="1"/>
</dbReference>
<dbReference type="PANTHER" id="PTHR21624:SF1">
    <property type="entry name" value="ALKYLGLYCEROL MONOOXYGENASE"/>
    <property type="match status" value="1"/>
</dbReference>
<keyword evidence="6 8" id="KW-0472">Membrane</keyword>
<keyword evidence="3 8" id="KW-1133">Transmembrane helix</keyword>
<feature type="domain" description="Fatty acid hydroxylase" evidence="9">
    <location>
        <begin position="139"/>
        <end position="269"/>
    </location>
</feature>
<evidence type="ECO:0000256" key="7">
    <source>
        <dbReference type="SAM" id="MobiDB-lite"/>
    </source>
</evidence>
<keyword evidence="4" id="KW-0560">Oxidoreductase</keyword>
<evidence type="ECO:0000256" key="5">
    <source>
        <dbReference type="ARBA" id="ARBA00023098"/>
    </source>
</evidence>